<evidence type="ECO:0000256" key="3">
    <source>
        <dbReference type="ARBA" id="ARBA00023004"/>
    </source>
</evidence>
<dbReference type="InterPro" id="IPR012292">
    <property type="entry name" value="Globin/Proto"/>
</dbReference>
<organism evidence="7 8">
    <name type="scientific">Vespula maculifrons</name>
    <name type="common">Eastern yellow jacket</name>
    <name type="synonym">Wasp</name>
    <dbReference type="NCBI Taxonomy" id="7453"/>
    <lineage>
        <taxon>Eukaryota</taxon>
        <taxon>Metazoa</taxon>
        <taxon>Ecdysozoa</taxon>
        <taxon>Arthropoda</taxon>
        <taxon>Hexapoda</taxon>
        <taxon>Insecta</taxon>
        <taxon>Pterygota</taxon>
        <taxon>Neoptera</taxon>
        <taxon>Endopterygota</taxon>
        <taxon>Hymenoptera</taxon>
        <taxon>Apocrita</taxon>
        <taxon>Aculeata</taxon>
        <taxon>Vespoidea</taxon>
        <taxon>Vespidae</taxon>
        <taxon>Vespinae</taxon>
        <taxon>Vespula</taxon>
    </lineage>
</organism>
<feature type="domain" description="Globin" evidence="6">
    <location>
        <begin position="93"/>
        <end position="242"/>
    </location>
</feature>
<evidence type="ECO:0000256" key="2">
    <source>
        <dbReference type="ARBA" id="ARBA00022723"/>
    </source>
</evidence>
<dbReference type="Proteomes" id="UP001607303">
    <property type="component" value="Unassembled WGS sequence"/>
</dbReference>
<dbReference type="PANTHER" id="PTHR46458:SF5">
    <property type="entry name" value="GLOBIN FAMILY PROFILE DOMAIN-CONTAINING PROTEIN"/>
    <property type="match status" value="1"/>
</dbReference>
<sequence>MERVRRRRDACVAEHLLWAPQSWLAWALGNIADVEESRSSKIKSKGRRKDVVDNRSIKMGCELSKLTAAKSRNQNAREGSPPPPQTTTDPRLPLTARQKFTVMASWRAVGRALEPTGVYMFIRLFEENAELLNLFTKFRDLKTKEQQSSSMELAEHARTVMMTLDEGIKSLDDMDTFLAYLHQAGASHTKIPGFDRQYFWKIEKPFLDAVERTLEDRYSENVESIYKLTIKFIIETLIDGFDKAQSEKAKS</sequence>
<dbReference type="PANTHER" id="PTHR46458">
    <property type="entry name" value="BLR2807 PROTEIN"/>
    <property type="match status" value="1"/>
</dbReference>
<keyword evidence="3" id="KW-0408">Iron</keyword>
<evidence type="ECO:0000313" key="7">
    <source>
        <dbReference type="EMBL" id="KAL2736546.1"/>
    </source>
</evidence>
<keyword evidence="4" id="KW-0561">Oxygen transport</keyword>
<evidence type="ECO:0000256" key="1">
    <source>
        <dbReference type="ARBA" id="ARBA00022617"/>
    </source>
</evidence>
<dbReference type="InterPro" id="IPR009050">
    <property type="entry name" value="Globin-like_sf"/>
</dbReference>
<evidence type="ECO:0000256" key="4">
    <source>
        <dbReference type="RuleBase" id="RU000356"/>
    </source>
</evidence>
<reference evidence="7 8" key="1">
    <citation type="journal article" date="2024" name="Ann. Entomol. Soc. Am.">
        <title>Genomic analyses of the southern and eastern yellowjacket wasps (Hymenoptera: Vespidae) reveal evolutionary signatures of social life.</title>
        <authorList>
            <person name="Catto M.A."/>
            <person name="Caine P.B."/>
            <person name="Orr S.E."/>
            <person name="Hunt B.G."/>
            <person name="Goodisman M.A.D."/>
        </authorList>
    </citation>
    <scope>NUCLEOTIDE SEQUENCE [LARGE SCALE GENOMIC DNA]</scope>
    <source>
        <strain evidence="7">232</strain>
        <tissue evidence="7">Head and thorax</tissue>
    </source>
</reference>
<dbReference type="AlphaFoldDB" id="A0ABD2BUV5"/>
<dbReference type="Pfam" id="PF00042">
    <property type="entry name" value="Globin"/>
    <property type="match status" value="1"/>
</dbReference>
<gene>
    <name evidence="7" type="ORF">V1477_013055</name>
</gene>
<comment type="caution">
    <text evidence="7">The sequence shown here is derived from an EMBL/GenBank/DDBJ whole genome shotgun (WGS) entry which is preliminary data.</text>
</comment>
<evidence type="ECO:0000259" key="6">
    <source>
        <dbReference type="PROSITE" id="PS01033"/>
    </source>
</evidence>
<keyword evidence="1 4" id="KW-0349">Heme</keyword>
<evidence type="ECO:0000256" key="5">
    <source>
        <dbReference type="SAM" id="MobiDB-lite"/>
    </source>
</evidence>
<dbReference type="GO" id="GO:0005344">
    <property type="term" value="F:oxygen carrier activity"/>
    <property type="evidence" value="ECO:0007669"/>
    <property type="project" value="UniProtKB-KW"/>
</dbReference>
<dbReference type="InterPro" id="IPR000971">
    <property type="entry name" value="Globin"/>
</dbReference>
<comment type="similarity">
    <text evidence="4">Belongs to the globin family.</text>
</comment>
<keyword evidence="2" id="KW-0479">Metal-binding</keyword>
<dbReference type="PROSITE" id="PS01033">
    <property type="entry name" value="GLOBIN"/>
    <property type="match status" value="1"/>
</dbReference>
<dbReference type="EMBL" id="JAYRBN010000066">
    <property type="protein sequence ID" value="KAL2736546.1"/>
    <property type="molecule type" value="Genomic_DNA"/>
</dbReference>
<accession>A0ABD2BUV5</accession>
<proteinExistence type="inferred from homology"/>
<name>A0ABD2BUV5_VESMC</name>
<dbReference type="SUPFAM" id="SSF46458">
    <property type="entry name" value="Globin-like"/>
    <property type="match status" value="1"/>
</dbReference>
<keyword evidence="4" id="KW-0813">Transport</keyword>
<dbReference type="Gene3D" id="1.10.490.10">
    <property type="entry name" value="Globins"/>
    <property type="match status" value="1"/>
</dbReference>
<protein>
    <submittedName>
        <fullName evidence="7">Neuroglobin-like</fullName>
    </submittedName>
</protein>
<evidence type="ECO:0000313" key="8">
    <source>
        <dbReference type="Proteomes" id="UP001607303"/>
    </source>
</evidence>
<feature type="region of interest" description="Disordered" evidence="5">
    <location>
        <begin position="68"/>
        <end position="93"/>
    </location>
</feature>
<dbReference type="GO" id="GO:0046872">
    <property type="term" value="F:metal ion binding"/>
    <property type="evidence" value="ECO:0007669"/>
    <property type="project" value="UniProtKB-KW"/>
</dbReference>
<dbReference type="InterPro" id="IPR050532">
    <property type="entry name" value="Globin-like_OT"/>
</dbReference>
<keyword evidence="8" id="KW-1185">Reference proteome</keyword>